<dbReference type="Proteomes" id="UP001054889">
    <property type="component" value="Unassembled WGS sequence"/>
</dbReference>
<reference evidence="2" key="2">
    <citation type="submission" date="2021-12" db="EMBL/GenBank/DDBJ databases">
        <title>Resequencing data analysis of finger millet.</title>
        <authorList>
            <person name="Hatakeyama M."/>
            <person name="Aluri S."/>
            <person name="Balachadran M.T."/>
            <person name="Sivarajan S.R."/>
            <person name="Poveda L."/>
            <person name="Shimizu-Inatsugi R."/>
            <person name="Schlapbach R."/>
            <person name="Sreeman S.M."/>
            <person name="Shimizu K.K."/>
        </authorList>
    </citation>
    <scope>NUCLEOTIDE SEQUENCE</scope>
</reference>
<evidence type="ECO:0000256" key="1">
    <source>
        <dbReference type="SAM" id="MobiDB-lite"/>
    </source>
</evidence>
<feature type="region of interest" description="Disordered" evidence="1">
    <location>
        <begin position="15"/>
        <end position="54"/>
    </location>
</feature>
<proteinExistence type="predicted"/>
<name>A0AAV5DT04_ELECO</name>
<feature type="region of interest" description="Disordered" evidence="1">
    <location>
        <begin position="221"/>
        <end position="240"/>
    </location>
</feature>
<evidence type="ECO:0000313" key="3">
    <source>
        <dbReference type="Proteomes" id="UP001054889"/>
    </source>
</evidence>
<reference evidence="2" key="1">
    <citation type="journal article" date="2018" name="DNA Res.">
        <title>Multiple hybrid de novo genome assembly of finger millet, an orphan allotetraploid crop.</title>
        <authorList>
            <person name="Hatakeyama M."/>
            <person name="Aluri S."/>
            <person name="Balachadran M.T."/>
            <person name="Sivarajan S.R."/>
            <person name="Patrignani A."/>
            <person name="Gruter S."/>
            <person name="Poveda L."/>
            <person name="Shimizu-Inatsugi R."/>
            <person name="Baeten J."/>
            <person name="Francoijs K.J."/>
            <person name="Nataraja K.N."/>
            <person name="Reddy Y.A.N."/>
            <person name="Phadnis S."/>
            <person name="Ravikumar R.L."/>
            <person name="Schlapbach R."/>
            <person name="Sreeman S.M."/>
            <person name="Shimizu K.K."/>
        </authorList>
    </citation>
    <scope>NUCLEOTIDE SEQUENCE</scope>
</reference>
<feature type="region of interest" description="Disordered" evidence="1">
    <location>
        <begin position="183"/>
        <end position="209"/>
    </location>
</feature>
<protein>
    <submittedName>
        <fullName evidence="2">Uncharacterized protein</fullName>
    </submittedName>
</protein>
<accession>A0AAV5DT04</accession>
<sequence length="240" mass="26772">MRDVIPDHVHRKILECGQPRQLPSSAPPPPPATVSLHHGASVPGGRPVSKLADPPLLKRTTVAEILHDLNLSACPNTRARRGGQSPPNDGLSQTIHIKKWNRLLHRRLNAIVFVSYNRKMNTRFQIRQEKKGKSFDPLVIDEFHWDNEWADSLPVPPQGGRGCDCDLTWEQVYEAVGASQSLHGRNVPRRAHMNSRGGPITYSSKRTRNSVASRVLEDEVLDCTSEGEEDDPHDDADVSD</sequence>
<organism evidence="2 3">
    <name type="scientific">Eleusine coracana subsp. coracana</name>
    <dbReference type="NCBI Taxonomy" id="191504"/>
    <lineage>
        <taxon>Eukaryota</taxon>
        <taxon>Viridiplantae</taxon>
        <taxon>Streptophyta</taxon>
        <taxon>Embryophyta</taxon>
        <taxon>Tracheophyta</taxon>
        <taxon>Spermatophyta</taxon>
        <taxon>Magnoliopsida</taxon>
        <taxon>Liliopsida</taxon>
        <taxon>Poales</taxon>
        <taxon>Poaceae</taxon>
        <taxon>PACMAD clade</taxon>
        <taxon>Chloridoideae</taxon>
        <taxon>Cynodonteae</taxon>
        <taxon>Eleusininae</taxon>
        <taxon>Eleusine</taxon>
    </lineage>
</organism>
<dbReference type="EMBL" id="BQKI01000071">
    <property type="protein sequence ID" value="GJN14189.1"/>
    <property type="molecule type" value="Genomic_DNA"/>
</dbReference>
<gene>
    <name evidence="2" type="primary">gb00980</name>
    <name evidence="2" type="ORF">PR202_gb00980</name>
</gene>
<dbReference type="AlphaFoldDB" id="A0AAV5DT04"/>
<evidence type="ECO:0000313" key="2">
    <source>
        <dbReference type="EMBL" id="GJN14189.1"/>
    </source>
</evidence>
<keyword evidence="3" id="KW-1185">Reference proteome</keyword>
<comment type="caution">
    <text evidence="2">The sequence shown here is derived from an EMBL/GenBank/DDBJ whole genome shotgun (WGS) entry which is preliminary data.</text>
</comment>